<evidence type="ECO:0000313" key="1">
    <source>
        <dbReference type="EMBL" id="SPR00121.1"/>
    </source>
</evidence>
<dbReference type="Proteomes" id="UP000290189">
    <property type="component" value="Unassembled WGS sequence"/>
</dbReference>
<organism evidence="1 2">
    <name type="scientific">Plasmodiophora brassicae</name>
    <name type="common">Clubroot disease agent</name>
    <dbReference type="NCBI Taxonomy" id="37360"/>
    <lineage>
        <taxon>Eukaryota</taxon>
        <taxon>Sar</taxon>
        <taxon>Rhizaria</taxon>
        <taxon>Endomyxa</taxon>
        <taxon>Phytomyxea</taxon>
        <taxon>Plasmodiophorida</taxon>
        <taxon>Plasmodiophoridae</taxon>
        <taxon>Plasmodiophora</taxon>
    </lineage>
</organism>
<accession>A0A3P3YIV9</accession>
<keyword evidence="1" id="KW-0496">Mitochondrion</keyword>
<reference evidence="1 2" key="1">
    <citation type="submission" date="2018-03" db="EMBL/GenBank/DDBJ databases">
        <authorList>
            <person name="Fogelqvist J."/>
        </authorList>
    </citation>
    <scope>NUCLEOTIDE SEQUENCE [LARGE SCALE GENOMIC DNA]</scope>
</reference>
<protein>
    <submittedName>
        <fullName evidence="1">Uncharacterized protein</fullName>
    </submittedName>
</protein>
<evidence type="ECO:0000313" key="2">
    <source>
        <dbReference type="Proteomes" id="UP000290189"/>
    </source>
</evidence>
<name>A0A3P3YIV9_PLABS</name>
<dbReference type="AlphaFoldDB" id="A0A3P3YIV9"/>
<dbReference type="EMBL" id="OVEO01000013">
    <property type="protein sequence ID" value="SPR00121.1"/>
    <property type="molecule type" value="Genomic_DNA"/>
</dbReference>
<gene>
    <name evidence="1" type="ORF">PLBR_LOCUS7336</name>
</gene>
<proteinExistence type="predicted"/>
<geneLocation type="mitochondrion" evidence="1"/>
<sequence length="71" mass="8141">MRRVKDLLRYGHVNTDIIGIGIGLPDTWQYEPVPQIRPHPDDDPTRHGVKTVAEASANRSLTRRLTRPLSW</sequence>